<evidence type="ECO:0000313" key="3">
    <source>
        <dbReference type="Proteomes" id="UP000232721"/>
    </source>
</evidence>
<accession>A0ABM6PYI1</accession>
<protein>
    <submittedName>
        <fullName evidence="2">Uncharacterized protein</fullName>
    </submittedName>
</protein>
<evidence type="ECO:0000313" key="2">
    <source>
        <dbReference type="EMBL" id="AUC21854.1"/>
    </source>
</evidence>
<gene>
    <name evidence="2" type="ORF">BTO15_06945</name>
</gene>
<feature type="transmembrane region" description="Helical" evidence="1">
    <location>
        <begin position="90"/>
        <end position="107"/>
    </location>
</feature>
<organism evidence="2 3">
    <name type="scientific">Polaribacter sejongensis</name>
    <dbReference type="NCBI Taxonomy" id="985043"/>
    <lineage>
        <taxon>Bacteria</taxon>
        <taxon>Pseudomonadati</taxon>
        <taxon>Bacteroidota</taxon>
        <taxon>Flavobacteriia</taxon>
        <taxon>Flavobacteriales</taxon>
        <taxon>Flavobacteriaceae</taxon>
    </lineage>
</organism>
<keyword evidence="1" id="KW-0472">Membrane</keyword>
<keyword evidence="3" id="KW-1185">Reference proteome</keyword>
<dbReference type="EMBL" id="CP019336">
    <property type="protein sequence ID" value="AUC21854.1"/>
    <property type="molecule type" value="Genomic_DNA"/>
</dbReference>
<name>A0ABM6PYI1_9FLAO</name>
<reference evidence="2 3" key="1">
    <citation type="submission" date="2017-02" db="EMBL/GenBank/DDBJ databases">
        <title>Trade-off between light-utilization and light-protection in marine flavobacteria.</title>
        <authorList>
            <person name="Kumagai Y."/>
            <person name="Yoshizawa S."/>
            <person name="Kogure K."/>
            <person name="Iwasaki W."/>
        </authorList>
    </citation>
    <scope>NUCLEOTIDE SEQUENCE [LARGE SCALE GENOMIC DNA]</scope>
    <source>
        <strain evidence="2 3">KCTC 23670</strain>
    </source>
</reference>
<proteinExistence type="predicted"/>
<evidence type="ECO:0000256" key="1">
    <source>
        <dbReference type="SAM" id="Phobius"/>
    </source>
</evidence>
<sequence>MKYAEFNIESNKIEFLNSFFGVESVLLNGKIISKKFSFSGIKHKVKLKYSDLTLESNYKQFDKKEIILELKNNEELLDKRIVKTDKKQRFYWMLIGMILGFGINKILDFLL</sequence>
<dbReference type="RefSeq" id="WP_208890898.1">
    <property type="nucleotide sequence ID" value="NZ_CP019336.1"/>
</dbReference>
<keyword evidence="1" id="KW-0812">Transmembrane</keyword>
<keyword evidence="1" id="KW-1133">Transmembrane helix</keyword>
<dbReference type="Proteomes" id="UP000232721">
    <property type="component" value="Chromosome"/>
</dbReference>